<protein>
    <recommendedName>
        <fullName evidence="3">Lipoprotein</fullName>
    </recommendedName>
</protein>
<proteinExistence type="predicted"/>
<keyword evidence="2" id="KW-1185">Reference proteome</keyword>
<gene>
    <name evidence="1" type="ORF">JF535_06290</name>
</gene>
<dbReference type="RefSeq" id="WP_207000448.1">
    <property type="nucleotide sequence ID" value="NZ_JAEKJR010000002.1"/>
</dbReference>
<dbReference type="PROSITE" id="PS51257">
    <property type="entry name" value="PROKAR_LIPOPROTEIN"/>
    <property type="match status" value="1"/>
</dbReference>
<evidence type="ECO:0000313" key="2">
    <source>
        <dbReference type="Proteomes" id="UP000664293"/>
    </source>
</evidence>
<reference evidence="1 2" key="1">
    <citation type="submission" date="2020-12" db="EMBL/GenBank/DDBJ databases">
        <title>Oil enriched cultivation method for isolating marine PHA-producing bacteria.</title>
        <authorList>
            <person name="Zheng W."/>
            <person name="Yu S."/>
            <person name="Huang Y."/>
        </authorList>
    </citation>
    <scope>NUCLEOTIDE SEQUENCE [LARGE SCALE GENOMIC DNA]</scope>
    <source>
        <strain evidence="1 2">SN0-2</strain>
    </source>
</reference>
<sequence>MRYFGCGALSVVVTMWSLSLSGCGYLPSEMDTGAKTSKSPEPGAAAGVVVHTANCETRAKGFKLLSFDDLYTVTGDAREPFRPAQNLPDTYDVHAYLWGYDNCLQKGNCQHGDHYWMIKRGPEDDFSTWVVTPQFPRITIESRCKDHLKVGKRYRLSIKNGKLVGLSRN</sequence>
<name>A0ABS3E585_9GAMM</name>
<dbReference type="Proteomes" id="UP000664293">
    <property type="component" value="Unassembled WGS sequence"/>
</dbReference>
<dbReference type="EMBL" id="JAEKJR010000002">
    <property type="protein sequence ID" value="MBN8430461.1"/>
    <property type="molecule type" value="Genomic_DNA"/>
</dbReference>
<accession>A0ABS3E585</accession>
<organism evidence="1 2">
    <name type="scientific">Microbulbifer salipaludis</name>
    <dbReference type="NCBI Taxonomy" id="187980"/>
    <lineage>
        <taxon>Bacteria</taxon>
        <taxon>Pseudomonadati</taxon>
        <taxon>Pseudomonadota</taxon>
        <taxon>Gammaproteobacteria</taxon>
        <taxon>Cellvibrionales</taxon>
        <taxon>Microbulbiferaceae</taxon>
        <taxon>Microbulbifer</taxon>
    </lineage>
</organism>
<evidence type="ECO:0000313" key="1">
    <source>
        <dbReference type="EMBL" id="MBN8430461.1"/>
    </source>
</evidence>
<evidence type="ECO:0008006" key="3">
    <source>
        <dbReference type="Google" id="ProtNLM"/>
    </source>
</evidence>
<comment type="caution">
    <text evidence="1">The sequence shown here is derived from an EMBL/GenBank/DDBJ whole genome shotgun (WGS) entry which is preliminary data.</text>
</comment>